<feature type="compositionally biased region" description="Acidic residues" evidence="1">
    <location>
        <begin position="147"/>
        <end position="160"/>
    </location>
</feature>
<evidence type="ECO:0000256" key="1">
    <source>
        <dbReference type="SAM" id="MobiDB-lite"/>
    </source>
</evidence>
<feature type="compositionally biased region" description="Acidic residues" evidence="1">
    <location>
        <begin position="200"/>
        <end position="215"/>
    </location>
</feature>
<feature type="region of interest" description="Disordered" evidence="1">
    <location>
        <begin position="240"/>
        <end position="272"/>
    </location>
</feature>
<feature type="compositionally biased region" description="Polar residues" evidence="1">
    <location>
        <begin position="94"/>
        <end position="105"/>
    </location>
</feature>
<sequence length="405" mass="44332">MNSYAARRTRPPEWTQALLVSLAVHFLLALIWIILLAQEFFDRSLASEEKAEIADDAPVMALTAERLETLQEAFEATPEPEPAPEPEPPEKSFAHTQPTQESASPVESPRYFGERDTAAANSGEIVDNGLEVPTQDGADPRSANDLELVDSDFADGEEEGAPGTPGEPLPLSETALTTENSPPQEPTEAPEPREETLAELPDEPVEQDPLAEETAEERLEKAQAKARELLALDESLPVPLEEETPEEEDVREPVEETLPKPQPAVAQNAGGVSGDRGLEGGFDREAQKTRVSGSIGRKGENSLAVEATVKGRFLAQVNREIEKAWQRECILRREHILPGVLAVSFVLDDTGKVTGFRFDSRIAGGAIQEGFTMMAIKKAKIPAMPDEMKSELDGRQLEMNLTFYF</sequence>
<keyword evidence="2" id="KW-0812">Transmembrane</keyword>
<dbReference type="EMBL" id="JAENIO010000004">
    <property type="protein sequence ID" value="MBK1832986.1"/>
    <property type="molecule type" value="Genomic_DNA"/>
</dbReference>
<keyword evidence="2" id="KW-1133">Transmembrane helix</keyword>
<feature type="compositionally biased region" description="Acidic residues" evidence="1">
    <location>
        <begin position="240"/>
        <end position="250"/>
    </location>
</feature>
<reference evidence="3" key="1">
    <citation type="submission" date="2021-01" db="EMBL/GenBank/DDBJ databases">
        <title>Modified the classification status of verrucomicrobia.</title>
        <authorList>
            <person name="Feng X."/>
        </authorList>
    </citation>
    <scope>NUCLEOTIDE SEQUENCE</scope>
    <source>
        <strain evidence="3">KCTC 12986</strain>
    </source>
</reference>
<keyword evidence="4" id="KW-1185">Reference proteome</keyword>
<evidence type="ECO:0000313" key="4">
    <source>
        <dbReference type="Proteomes" id="UP000604083"/>
    </source>
</evidence>
<gene>
    <name evidence="3" type="ORF">JIN78_02840</name>
</gene>
<name>A0A934RR33_9BACT</name>
<dbReference type="RefSeq" id="WP_200390419.1">
    <property type="nucleotide sequence ID" value="NZ_JAENIO010000004.1"/>
</dbReference>
<dbReference type="Proteomes" id="UP000604083">
    <property type="component" value="Unassembled WGS sequence"/>
</dbReference>
<feature type="region of interest" description="Disordered" evidence="1">
    <location>
        <begin position="74"/>
        <end position="222"/>
    </location>
</feature>
<feature type="compositionally biased region" description="Low complexity" evidence="1">
    <location>
        <begin position="161"/>
        <end position="170"/>
    </location>
</feature>
<proteinExistence type="predicted"/>
<dbReference type="AlphaFoldDB" id="A0A934RR33"/>
<feature type="transmembrane region" description="Helical" evidence="2">
    <location>
        <begin position="17"/>
        <end position="37"/>
    </location>
</feature>
<evidence type="ECO:0000256" key="2">
    <source>
        <dbReference type="SAM" id="Phobius"/>
    </source>
</evidence>
<comment type="caution">
    <text evidence="3">The sequence shown here is derived from an EMBL/GenBank/DDBJ whole genome shotgun (WGS) entry which is preliminary data.</text>
</comment>
<organism evidence="3 4">
    <name type="scientific">Roseibacillus ishigakijimensis</name>
    <dbReference type="NCBI Taxonomy" id="454146"/>
    <lineage>
        <taxon>Bacteria</taxon>
        <taxon>Pseudomonadati</taxon>
        <taxon>Verrucomicrobiota</taxon>
        <taxon>Verrucomicrobiia</taxon>
        <taxon>Verrucomicrobiales</taxon>
        <taxon>Verrucomicrobiaceae</taxon>
        <taxon>Roseibacillus</taxon>
    </lineage>
</organism>
<accession>A0A934RR33</accession>
<evidence type="ECO:0000313" key="3">
    <source>
        <dbReference type="EMBL" id="MBK1832986.1"/>
    </source>
</evidence>
<keyword evidence="2" id="KW-0472">Membrane</keyword>
<protein>
    <recommendedName>
        <fullName evidence="5">TonB C-terminal domain-containing protein</fullName>
    </recommendedName>
</protein>
<dbReference type="SUPFAM" id="SSF74653">
    <property type="entry name" value="TolA/TonB C-terminal domain"/>
    <property type="match status" value="1"/>
</dbReference>
<evidence type="ECO:0008006" key="5">
    <source>
        <dbReference type="Google" id="ProtNLM"/>
    </source>
</evidence>